<evidence type="ECO:0000313" key="8">
    <source>
        <dbReference type="EMBL" id="CCO15454.1"/>
    </source>
</evidence>
<feature type="region of interest" description="Disordered" evidence="6">
    <location>
        <begin position="972"/>
        <end position="996"/>
    </location>
</feature>
<dbReference type="InterPro" id="IPR002641">
    <property type="entry name" value="PNPLA_dom"/>
</dbReference>
<protein>
    <recommendedName>
        <fullName evidence="5">Patatin</fullName>
        <ecNumber evidence="5">3.1.1.-</ecNumber>
    </recommendedName>
</protein>
<dbReference type="GO" id="GO:0016020">
    <property type="term" value="C:membrane"/>
    <property type="evidence" value="ECO:0007669"/>
    <property type="project" value="TreeGrafter"/>
</dbReference>
<evidence type="ECO:0000256" key="4">
    <source>
        <dbReference type="PROSITE-ProRule" id="PRU01161"/>
    </source>
</evidence>
<evidence type="ECO:0000256" key="5">
    <source>
        <dbReference type="RuleBase" id="RU361262"/>
    </source>
</evidence>
<name>K8EC38_9CHLO</name>
<sequence>MSQPPPPPPPAPLATLDILSPSSTDTFEIGCEICVTARVSFPRPTRSSVTNTYRREVLFPRYLRVEMAYDSSSSSSSSSSSWMMPLSAAVGRRYKHVGNASLDDERESKATFSLRFNTQELSSGTYSIRCLLPKDYFETSTSSMKETSSADQTEDRDAMKKKKEVHKALLVASKKEVQVHIAPTLEYVRSGAHDVKFRWNAKSLPPKVYESVLSSSSSSKGRENGKDGSSNDSSNGSGWKLALDVQPALRENEKLSEVVSDAFVFAAKAGHSVWVVKGSRIMYEINAQELIEREKVISFPPSRSGYAIALAAFNLDNNNYENSEPAVTTRRVWVSANGLEVSASCTKDAREVVVGDSNYAPKRGTSGSVIQEQMENLDLQKPPAPGKDEVSKLDRRQDWVPKRQNTDVGSSTASTSFASTWQKERGVNVLVFRLSDGAIEHDVTFDTIGSKRTDSNASRAACEALKLAFSPSDGAFAKSRDGQRILGARMVIVTTCGTWALNAAESGISDALREIFVHRFGGDVALASRAISDAIGGDPKNASAICMAAICENSNEPNTFTSRFIDAAINKGKDQRASIKIRFAFASPDGWFPMMRKLGNIGNDKNVFFSGTESAELLGKTSSPGSTSATSSSGQSSADDKKMQSWEVCGVWATENAEESDDDGEMEKAQSDEDGMNEVEDDIDRILLELDAGLNGEEEEDGDDSKNIALEKPKSDLGVVDIIPEQREIERLESLKLRAVVEAVEPCLFAAAEDEDRKTSKSTRASGEPEFVKIQPNYLVQSAQLGFGGEFSHSNILATPLLSTLIHFARRRMRRFQWNALKASESNDAASQVSARIEHWMREISRKRESEYSAKLAREFIAAGTIEYLSDRIVHQIDADGKLRINAHEENIRTCIRTLAAFCLRDNGAHLAEAIRRDSLEAILRSFLASWNGFLGADLDTTPLLKLERVVEWLAANDLKTCKVIMASTSSSSVSGKNFSEKDPKPKHRRRNSSFAESTECFEMSCMRAQFPAMPDNEGIYAASLRVIELEKPTHKKFDGLIQLPSKMRSATGNGSAPLSPLETKALSRLDSGWHGEVDPRIPTPPTKQAAATIAEDLSDSESDWQDVAGEHLLSETNDTEGDKMSACYKGSVIAIKAKRNDWGSFCEIMRQAPRLTWLLQNAGAKAVFFVWPKIAGESDARETIQPLIANPNFESSELHIPVFVVPGDVFARNHEGAKAESRRRHQLFGEDCVIRIDIPAFESEDGSTNQVARRLRNALLLALKDRDATNSDNAALLSKKTAPEGGVLVGRCYNPWNNPLSSKGVSRTSSMDALSPTSSSASMFDPQSARKFRKWRVAQRIVNSLGSEDLGIRAEAYDLDESETTPVRVLCMDGGGMRGYVTVVILKRILEATGAWCVGEVFDLIVGTSTGGIIALGAGLLRMTVAELDSLYEQMAKDVFKPDSYVSLLTKGPGHVAAKSFENVLRNVLGDDPDEEMFSVGSHQRWFRSAVPAPRVVLVSSLVSRNPSSLYMHRSYRRENHSPSTVVDTSTSGKIKKKSELDYAGDYRIGMTAALRATTAAPWYMEELICEKELGYGSVEMSEKLGSSSSPSPLTSSAATTTTQAIGVTSTSSAEHHKTPSSSSLGPNDILNDDILNDEDLDDDTEKARAKAKRGQLHGGGLNKLSPLESSRTQLRFIDGAISCNNPAAAAVFEAKRIFNPKRPLILCSLGTGYPVARDVPATYGASWVTNVVNATCDVVQVDATIRHVLDADKDQYFRFQPQGEIFSCALNDTSKETEKKLKQTALKYVNDLTQRKEIERLATLLKKPRVIRRV</sequence>
<feature type="domain" description="PNPLA" evidence="7">
    <location>
        <begin position="1371"/>
        <end position="1537"/>
    </location>
</feature>
<dbReference type="OrthoDB" id="630895at2759"/>
<dbReference type="STRING" id="41875.K8EC38"/>
<comment type="similarity">
    <text evidence="5">Belongs to the patatin family.</text>
</comment>
<feature type="compositionally biased region" description="Acidic residues" evidence="6">
    <location>
        <begin position="656"/>
        <end position="665"/>
    </location>
</feature>
<feature type="compositionally biased region" description="Low complexity" evidence="6">
    <location>
        <begin position="227"/>
        <end position="238"/>
    </location>
</feature>
<organism evidence="8 9">
    <name type="scientific">Bathycoccus prasinos</name>
    <dbReference type="NCBI Taxonomy" id="41875"/>
    <lineage>
        <taxon>Eukaryota</taxon>
        <taxon>Viridiplantae</taxon>
        <taxon>Chlorophyta</taxon>
        <taxon>Mamiellophyceae</taxon>
        <taxon>Mamiellales</taxon>
        <taxon>Bathycoccaceae</taxon>
        <taxon>Bathycoccus</taxon>
    </lineage>
</organism>
<keyword evidence="2 5" id="KW-0442">Lipid degradation</keyword>
<dbReference type="KEGG" id="bpg:Bathy03g02630"/>
<dbReference type="GeneID" id="19016800"/>
<feature type="region of interest" description="Disordered" evidence="6">
    <location>
        <begin position="1583"/>
        <end position="1666"/>
    </location>
</feature>
<feature type="region of interest" description="Disordered" evidence="6">
    <location>
        <begin position="617"/>
        <end position="678"/>
    </location>
</feature>
<dbReference type="EC" id="3.1.1.-" evidence="5"/>
<keyword evidence="3 5" id="KW-0443">Lipid metabolism</keyword>
<comment type="function">
    <text evidence="5">Lipolytic acyl hydrolase (LAH).</text>
</comment>
<feature type="compositionally biased region" description="Low complexity" evidence="6">
    <location>
        <begin position="619"/>
        <end position="637"/>
    </location>
</feature>
<keyword evidence="1 5" id="KW-0378">Hydrolase</keyword>
<evidence type="ECO:0000256" key="1">
    <source>
        <dbReference type="ARBA" id="ARBA00022801"/>
    </source>
</evidence>
<dbReference type="Proteomes" id="UP000198341">
    <property type="component" value="Chromosome 3"/>
</dbReference>
<reference evidence="8 9" key="1">
    <citation type="submission" date="2011-10" db="EMBL/GenBank/DDBJ databases">
        <authorList>
            <person name="Genoscope - CEA"/>
        </authorList>
    </citation>
    <scope>NUCLEOTIDE SEQUENCE [LARGE SCALE GENOMIC DNA]</scope>
    <source>
        <strain evidence="8 9">RCC 1105</strain>
    </source>
</reference>
<accession>K8EC38</accession>
<evidence type="ECO:0000256" key="2">
    <source>
        <dbReference type="ARBA" id="ARBA00022963"/>
    </source>
</evidence>
<feature type="short sequence motif" description="GXGXXG" evidence="4">
    <location>
        <begin position="1375"/>
        <end position="1380"/>
    </location>
</feature>
<feature type="short sequence motif" description="GXSXG" evidence="4">
    <location>
        <begin position="1408"/>
        <end position="1412"/>
    </location>
</feature>
<dbReference type="EMBL" id="FO082276">
    <property type="protein sequence ID" value="CCO15454.1"/>
    <property type="molecule type" value="Genomic_DNA"/>
</dbReference>
<dbReference type="InterPro" id="IPR016035">
    <property type="entry name" value="Acyl_Trfase/lysoPLipase"/>
</dbReference>
<evidence type="ECO:0000313" key="9">
    <source>
        <dbReference type="Proteomes" id="UP000198341"/>
    </source>
</evidence>
<evidence type="ECO:0000259" key="7">
    <source>
        <dbReference type="PROSITE" id="PS51635"/>
    </source>
</evidence>
<gene>
    <name evidence="8" type="ORF">Bathy03g02630</name>
</gene>
<comment type="domain">
    <text evidence="5">The nitrogen atoms of the two glycine residues in the GGXR motif define the oxyanion hole, and stabilize the oxyanion that forms during the nucleophilic attack by the catalytic serine during substrate cleavage.</text>
</comment>
<dbReference type="eggNOG" id="KOG4231">
    <property type="taxonomic scope" value="Eukaryota"/>
</dbReference>
<feature type="compositionally biased region" description="Acidic residues" evidence="6">
    <location>
        <begin position="1632"/>
        <end position="1646"/>
    </location>
</feature>
<dbReference type="SUPFAM" id="SSF52151">
    <property type="entry name" value="FabD/lysophospholipase-like"/>
    <property type="match status" value="1"/>
</dbReference>
<dbReference type="GO" id="GO:0006631">
    <property type="term" value="P:fatty acid metabolic process"/>
    <property type="evidence" value="ECO:0007669"/>
    <property type="project" value="TreeGrafter"/>
</dbReference>
<dbReference type="PANTHER" id="PTHR24185">
    <property type="entry name" value="CALCIUM-INDEPENDENT PHOSPHOLIPASE A2-GAMMA"/>
    <property type="match status" value="1"/>
</dbReference>
<feature type="compositionally biased region" description="Low complexity" evidence="6">
    <location>
        <begin position="1588"/>
        <end position="1604"/>
    </location>
</feature>
<evidence type="ECO:0000256" key="6">
    <source>
        <dbReference type="SAM" id="MobiDB-lite"/>
    </source>
</evidence>
<comment type="caution">
    <text evidence="4">Lacks conserved residue(s) required for the propagation of feature annotation.</text>
</comment>
<feature type="region of interest" description="Disordered" evidence="6">
    <location>
        <begin position="214"/>
        <end position="238"/>
    </location>
</feature>
<dbReference type="Pfam" id="PF01734">
    <property type="entry name" value="Patatin"/>
    <property type="match status" value="1"/>
</dbReference>
<proteinExistence type="inferred from homology"/>
<dbReference type="PROSITE" id="PS51635">
    <property type="entry name" value="PNPLA"/>
    <property type="match status" value="1"/>
</dbReference>
<dbReference type="Gene3D" id="3.40.1090.10">
    <property type="entry name" value="Cytosolic phospholipase A2 catalytic domain"/>
    <property type="match status" value="1"/>
</dbReference>
<dbReference type="GO" id="GO:0016042">
    <property type="term" value="P:lipid catabolic process"/>
    <property type="evidence" value="ECO:0007669"/>
    <property type="project" value="UniProtKB-KW"/>
</dbReference>
<dbReference type="GO" id="GO:0004620">
    <property type="term" value="F:phospholipase activity"/>
    <property type="evidence" value="ECO:0007669"/>
    <property type="project" value="TreeGrafter"/>
</dbReference>
<feature type="compositionally biased region" description="Polar residues" evidence="6">
    <location>
        <begin position="1605"/>
        <end position="1614"/>
    </location>
</feature>
<evidence type="ECO:0000256" key="3">
    <source>
        <dbReference type="ARBA" id="ARBA00023098"/>
    </source>
</evidence>
<dbReference type="PANTHER" id="PTHR24185:SF1">
    <property type="entry name" value="CALCIUM-INDEPENDENT PHOSPHOLIPASE A2-GAMMA"/>
    <property type="match status" value="1"/>
</dbReference>
<dbReference type="RefSeq" id="XP_007514017.1">
    <property type="nucleotide sequence ID" value="XM_007513955.1"/>
</dbReference>
<keyword evidence="9" id="KW-1185">Reference proteome</keyword>